<reference evidence="4" key="1">
    <citation type="journal article" date="2019" name="Int. J. Syst. Evol. Microbiol.">
        <title>The Global Catalogue of Microorganisms (GCM) 10K type strain sequencing project: providing services to taxonomists for standard genome sequencing and annotation.</title>
        <authorList>
            <consortium name="The Broad Institute Genomics Platform"/>
            <consortium name="The Broad Institute Genome Sequencing Center for Infectious Disease"/>
            <person name="Wu L."/>
            <person name="Ma J."/>
        </authorList>
    </citation>
    <scope>NUCLEOTIDE SEQUENCE [LARGE SCALE GENOMIC DNA]</scope>
    <source>
        <strain evidence="4">CCUG 53270</strain>
    </source>
</reference>
<dbReference type="SUPFAM" id="SSF55347">
    <property type="entry name" value="Glyceraldehyde-3-phosphate dehydrogenase-like, C-terminal domain"/>
    <property type="match status" value="1"/>
</dbReference>
<dbReference type="PANTHER" id="PTHR43249:SF1">
    <property type="entry name" value="D-GLUCOSIDE 3-DEHYDROGENASE"/>
    <property type="match status" value="1"/>
</dbReference>
<sequence>MIRVAVIGTGSISRAHMDAYLSFSDRCQIVAVADVFKDKAEEAMHKYGLNAVAVQDYKELLGQGIDLVSVCTPPYTHAFITQDFLRAGSHVIVEKPMASSLQECDDMNRAAEESGRILSVIAQNRFTNPMMKLKQTLEQGLAGNIVHAQVDSYWWRGHCYYDLWWRGTWEKEGGGCTINHAVHHIDALQWMMGMPEEVQAIMSNTSHDNAEVEDLSVAILRYSGGALAQVTSSVVHHGEEQQLIFQGTAARISTPWKVKASVSKENGFPEPNVPLEQQIQAQYDALPDLPHLGHRGQIDNVLQAIENGSSILIDGVSGRNTLELITAIYKSASTGERVKLPLTKDDPFYTREGIQANATHFYEKTRSVTGFGNNEIKVSGE</sequence>
<organism evidence="3 4">
    <name type="scientific">Paenibacillus vulneris</name>
    <dbReference type="NCBI Taxonomy" id="1133364"/>
    <lineage>
        <taxon>Bacteria</taxon>
        <taxon>Bacillati</taxon>
        <taxon>Bacillota</taxon>
        <taxon>Bacilli</taxon>
        <taxon>Bacillales</taxon>
        <taxon>Paenibacillaceae</taxon>
        <taxon>Paenibacillus</taxon>
    </lineage>
</organism>
<dbReference type="Pfam" id="PF01408">
    <property type="entry name" value="GFO_IDH_MocA"/>
    <property type="match status" value="1"/>
</dbReference>
<dbReference type="EMBL" id="JBHTLU010000036">
    <property type="protein sequence ID" value="MFD1223693.1"/>
    <property type="molecule type" value="Genomic_DNA"/>
</dbReference>
<dbReference type="Proteomes" id="UP001597180">
    <property type="component" value="Unassembled WGS sequence"/>
</dbReference>
<comment type="caution">
    <text evidence="3">The sequence shown here is derived from an EMBL/GenBank/DDBJ whole genome shotgun (WGS) entry which is preliminary data.</text>
</comment>
<feature type="domain" description="GFO/IDH/MocA-like oxidoreductase" evidence="2">
    <location>
        <begin position="131"/>
        <end position="252"/>
    </location>
</feature>
<dbReference type="InterPro" id="IPR000683">
    <property type="entry name" value="Gfo/Idh/MocA-like_OxRdtase_N"/>
</dbReference>
<feature type="domain" description="Gfo/Idh/MocA-like oxidoreductase N-terminal" evidence="1">
    <location>
        <begin position="2"/>
        <end position="120"/>
    </location>
</feature>
<dbReference type="Gene3D" id="3.30.360.10">
    <property type="entry name" value="Dihydrodipicolinate Reductase, domain 2"/>
    <property type="match status" value="1"/>
</dbReference>
<dbReference type="InterPro" id="IPR052515">
    <property type="entry name" value="Gfo/Idh/MocA_Oxidoreductase"/>
</dbReference>
<accession>A0ABW3USI6</accession>
<protein>
    <submittedName>
        <fullName evidence="3">Gfo/Idh/MocA family protein</fullName>
    </submittedName>
</protein>
<evidence type="ECO:0000259" key="1">
    <source>
        <dbReference type="Pfam" id="PF01408"/>
    </source>
</evidence>
<evidence type="ECO:0000259" key="2">
    <source>
        <dbReference type="Pfam" id="PF22725"/>
    </source>
</evidence>
<dbReference type="InterPro" id="IPR055170">
    <property type="entry name" value="GFO_IDH_MocA-like_dom"/>
</dbReference>
<dbReference type="RefSeq" id="WP_345587874.1">
    <property type="nucleotide sequence ID" value="NZ_BAABJG010000014.1"/>
</dbReference>
<dbReference type="Gene3D" id="3.40.50.720">
    <property type="entry name" value="NAD(P)-binding Rossmann-like Domain"/>
    <property type="match status" value="1"/>
</dbReference>
<dbReference type="Pfam" id="PF22725">
    <property type="entry name" value="GFO_IDH_MocA_C3"/>
    <property type="match status" value="1"/>
</dbReference>
<keyword evidence="4" id="KW-1185">Reference proteome</keyword>
<evidence type="ECO:0000313" key="3">
    <source>
        <dbReference type="EMBL" id="MFD1223693.1"/>
    </source>
</evidence>
<dbReference type="InterPro" id="IPR036291">
    <property type="entry name" value="NAD(P)-bd_dom_sf"/>
</dbReference>
<proteinExistence type="predicted"/>
<evidence type="ECO:0000313" key="4">
    <source>
        <dbReference type="Proteomes" id="UP001597180"/>
    </source>
</evidence>
<dbReference type="PANTHER" id="PTHR43249">
    <property type="entry name" value="UDP-N-ACETYL-2-AMINO-2-DEOXY-D-GLUCURONATE OXIDASE"/>
    <property type="match status" value="1"/>
</dbReference>
<name>A0ABW3USI6_9BACL</name>
<gene>
    <name evidence="3" type="ORF">ACFQ4B_26580</name>
</gene>
<dbReference type="SUPFAM" id="SSF51735">
    <property type="entry name" value="NAD(P)-binding Rossmann-fold domains"/>
    <property type="match status" value="1"/>
</dbReference>